<reference evidence="2 3" key="1">
    <citation type="submission" date="2024-09" db="EMBL/GenBank/DDBJ databases">
        <title>Chromosome-scale assembly of Riccia sorocarpa.</title>
        <authorList>
            <person name="Paukszto L."/>
        </authorList>
    </citation>
    <scope>NUCLEOTIDE SEQUENCE [LARGE SCALE GENOMIC DNA]</scope>
    <source>
        <strain evidence="2">LP-2024</strain>
        <tissue evidence="2">Aerial parts of the thallus</tissue>
    </source>
</reference>
<dbReference type="EMBL" id="JBJQOH010000008">
    <property type="protein sequence ID" value="KAL3676740.1"/>
    <property type="molecule type" value="Genomic_DNA"/>
</dbReference>
<feature type="compositionally biased region" description="Polar residues" evidence="1">
    <location>
        <begin position="164"/>
        <end position="174"/>
    </location>
</feature>
<evidence type="ECO:0000313" key="3">
    <source>
        <dbReference type="Proteomes" id="UP001633002"/>
    </source>
</evidence>
<feature type="region of interest" description="Disordered" evidence="1">
    <location>
        <begin position="147"/>
        <end position="181"/>
    </location>
</feature>
<feature type="region of interest" description="Disordered" evidence="1">
    <location>
        <begin position="1"/>
        <end position="32"/>
    </location>
</feature>
<feature type="compositionally biased region" description="Basic and acidic residues" evidence="1">
    <location>
        <begin position="9"/>
        <end position="20"/>
    </location>
</feature>
<evidence type="ECO:0000256" key="1">
    <source>
        <dbReference type="SAM" id="MobiDB-lite"/>
    </source>
</evidence>
<proteinExistence type="predicted"/>
<accession>A0ABD3GC55</accession>
<name>A0ABD3GC55_9MARC</name>
<keyword evidence="3" id="KW-1185">Reference proteome</keyword>
<organism evidence="2 3">
    <name type="scientific">Riccia sorocarpa</name>
    <dbReference type="NCBI Taxonomy" id="122646"/>
    <lineage>
        <taxon>Eukaryota</taxon>
        <taxon>Viridiplantae</taxon>
        <taxon>Streptophyta</taxon>
        <taxon>Embryophyta</taxon>
        <taxon>Marchantiophyta</taxon>
        <taxon>Marchantiopsida</taxon>
        <taxon>Marchantiidae</taxon>
        <taxon>Marchantiales</taxon>
        <taxon>Ricciaceae</taxon>
        <taxon>Riccia</taxon>
    </lineage>
</organism>
<dbReference type="Proteomes" id="UP001633002">
    <property type="component" value="Unassembled WGS sequence"/>
</dbReference>
<sequence>MAIQSTLKRLYDAQQHDPPARRARQVQLGPAPEHESLKDLMTTAVVTTFYRPPPQLDQFKACVGDAWGSLPNVRILQIRAMARRDSDPIPPCPPGPTDIAVEEFQQLNQGSMAIHDSPPSTEAVWRENTTLHPVSFVQLLNQQSIGAHEAAHQEDQQPMEEEVQSSTGFGQVESQRAVHQA</sequence>
<protein>
    <submittedName>
        <fullName evidence="2">Uncharacterized protein</fullName>
    </submittedName>
</protein>
<comment type="caution">
    <text evidence="2">The sequence shown here is derived from an EMBL/GenBank/DDBJ whole genome shotgun (WGS) entry which is preliminary data.</text>
</comment>
<dbReference type="AlphaFoldDB" id="A0ABD3GC55"/>
<gene>
    <name evidence="2" type="ORF">R1sor_026688</name>
</gene>
<evidence type="ECO:0000313" key="2">
    <source>
        <dbReference type="EMBL" id="KAL3676740.1"/>
    </source>
</evidence>